<evidence type="ECO:0000256" key="8">
    <source>
        <dbReference type="ARBA" id="ARBA00023242"/>
    </source>
</evidence>
<keyword evidence="8" id="KW-0539">Nucleus</keyword>
<name>A0A835HDX3_9MAGN</name>
<evidence type="ECO:0000256" key="3">
    <source>
        <dbReference type="ARBA" id="ARBA00022553"/>
    </source>
</evidence>
<protein>
    <recommendedName>
        <fullName evidence="10">HSF-type DNA-binding domain-containing protein</fullName>
    </recommendedName>
</protein>
<proteinExistence type="inferred from homology"/>
<dbReference type="PANTHER" id="PTHR10015">
    <property type="entry name" value="HEAT SHOCK TRANSCRIPTION FACTOR"/>
    <property type="match status" value="1"/>
</dbReference>
<reference evidence="11 12" key="1">
    <citation type="submission" date="2020-10" db="EMBL/GenBank/DDBJ databases">
        <title>The Coptis chinensis genome and diversification of protoberbering-type alkaloids.</title>
        <authorList>
            <person name="Wang B."/>
            <person name="Shu S."/>
            <person name="Song C."/>
            <person name="Liu Y."/>
        </authorList>
    </citation>
    <scope>NUCLEOTIDE SEQUENCE [LARGE SCALE GENOMIC DNA]</scope>
    <source>
        <strain evidence="11">HL-2020</strain>
        <tissue evidence="11">Leaf</tissue>
    </source>
</reference>
<evidence type="ECO:0000313" key="12">
    <source>
        <dbReference type="Proteomes" id="UP000631114"/>
    </source>
</evidence>
<dbReference type="FunFam" id="1.10.10.10:FF:000037">
    <property type="entry name" value="Heat stress transcription factor B-4"/>
    <property type="match status" value="1"/>
</dbReference>
<dbReference type="PRINTS" id="PR00056">
    <property type="entry name" value="HSFDOMAIN"/>
</dbReference>
<dbReference type="GO" id="GO:0000978">
    <property type="term" value="F:RNA polymerase II cis-regulatory region sequence-specific DNA binding"/>
    <property type="evidence" value="ECO:0007669"/>
    <property type="project" value="TreeGrafter"/>
</dbReference>
<dbReference type="GO" id="GO:0034605">
    <property type="term" value="P:cellular response to heat"/>
    <property type="evidence" value="ECO:0007669"/>
    <property type="project" value="TreeGrafter"/>
</dbReference>
<gene>
    <name evidence="11" type="ORF">IFM89_029950</name>
</gene>
<organism evidence="11 12">
    <name type="scientific">Coptis chinensis</name>
    <dbReference type="NCBI Taxonomy" id="261450"/>
    <lineage>
        <taxon>Eukaryota</taxon>
        <taxon>Viridiplantae</taxon>
        <taxon>Streptophyta</taxon>
        <taxon>Embryophyta</taxon>
        <taxon>Tracheophyta</taxon>
        <taxon>Spermatophyta</taxon>
        <taxon>Magnoliopsida</taxon>
        <taxon>Ranunculales</taxon>
        <taxon>Ranunculaceae</taxon>
        <taxon>Coptidoideae</taxon>
        <taxon>Coptis</taxon>
    </lineage>
</organism>
<accession>A0A835HDX3</accession>
<dbReference type="OrthoDB" id="60033at2759"/>
<keyword evidence="7" id="KW-0804">Transcription</keyword>
<evidence type="ECO:0000256" key="9">
    <source>
        <dbReference type="RuleBase" id="RU004020"/>
    </source>
</evidence>
<comment type="subcellular location">
    <subcellularLocation>
        <location evidence="1">Nucleus</location>
    </subcellularLocation>
</comment>
<dbReference type="GO" id="GO:0006357">
    <property type="term" value="P:regulation of transcription by RNA polymerase II"/>
    <property type="evidence" value="ECO:0007669"/>
    <property type="project" value="TreeGrafter"/>
</dbReference>
<dbReference type="SMART" id="SM00415">
    <property type="entry name" value="HSF"/>
    <property type="match status" value="1"/>
</dbReference>
<evidence type="ECO:0000259" key="10">
    <source>
        <dbReference type="SMART" id="SM00415"/>
    </source>
</evidence>
<keyword evidence="12" id="KW-1185">Reference proteome</keyword>
<evidence type="ECO:0000256" key="7">
    <source>
        <dbReference type="ARBA" id="ARBA00023163"/>
    </source>
</evidence>
<dbReference type="Proteomes" id="UP000631114">
    <property type="component" value="Unassembled WGS sequence"/>
</dbReference>
<sequence>MKPIQNSCISPTGKQVSSEMKPTVAIPLSSSASPLLDFEAFSSSFTASNSPPGNVIPVSSEGETNSNIIGVVVPQPLECLQGTPVPAFLCKTFDLVDDPLLDPVISWGSTGQSFVVWDHVEFSKSIIPRNFKHNNFSSFVRQLNTYVGTTCNQPVMAAVILDLCYSVLGFDQDYGFRKVDADRWEFANEDFLQGQRHLLKNIHRRKSTQGQIGSHVEFSGDTGRFGLEGEIENLKKDRSLLMQEVVRLQQEHRGSAYCMEKMKQRLDAAEQRQKQMISFLARLLQNPVFLARLQKMNEQKEIASPRVKRKFVKHLQVDHSEPDSTVEGRHIVKYGPCVDNKHTSLTMEDLNQMPDRQLSGQLLQDMVERLGLNGKGLHSQVENMARDELEQGFVGASTHMKLCEPWLKPVGYEDTLKGKNVASPQAEVGPDYTVSLPEDLLSKGKIFAEFMSPGEVGIAKKEDIWNMDIGSIGLDTSSHDVFADLDNYDDHELGAMGEFSKLWDLGPHQAAENVGVDKWPADASSCNNLASQAGLPEYDRV</sequence>
<keyword evidence="5" id="KW-0346">Stress response</keyword>
<keyword evidence="6" id="KW-0238">DNA-binding</keyword>
<evidence type="ECO:0000313" key="11">
    <source>
        <dbReference type="EMBL" id="KAF9598700.1"/>
    </source>
</evidence>
<dbReference type="InterPro" id="IPR036390">
    <property type="entry name" value="WH_DNA-bd_sf"/>
</dbReference>
<dbReference type="InterPro" id="IPR036388">
    <property type="entry name" value="WH-like_DNA-bd_sf"/>
</dbReference>
<evidence type="ECO:0000256" key="1">
    <source>
        <dbReference type="ARBA" id="ARBA00004123"/>
    </source>
</evidence>
<keyword evidence="3" id="KW-0597">Phosphoprotein</keyword>
<dbReference type="EMBL" id="JADFTS010000007">
    <property type="protein sequence ID" value="KAF9598700.1"/>
    <property type="molecule type" value="Genomic_DNA"/>
</dbReference>
<feature type="domain" description="HSF-type DNA-binding" evidence="10">
    <location>
        <begin position="84"/>
        <end position="205"/>
    </location>
</feature>
<dbReference type="PANTHER" id="PTHR10015:SF337">
    <property type="entry name" value="HEAT STRESS TRANSCRIPTION FACTOR A-3"/>
    <property type="match status" value="1"/>
</dbReference>
<dbReference type="Gene3D" id="1.10.10.10">
    <property type="entry name" value="Winged helix-like DNA-binding domain superfamily/Winged helix DNA-binding domain"/>
    <property type="match status" value="1"/>
</dbReference>
<evidence type="ECO:0000256" key="4">
    <source>
        <dbReference type="ARBA" id="ARBA00023015"/>
    </source>
</evidence>
<dbReference type="GO" id="GO:0005634">
    <property type="term" value="C:nucleus"/>
    <property type="evidence" value="ECO:0007669"/>
    <property type="project" value="UniProtKB-SubCell"/>
</dbReference>
<evidence type="ECO:0000256" key="5">
    <source>
        <dbReference type="ARBA" id="ARBA00023016"/>
    </source>
</evidence>
<dbReference type="GO" id="GO:0003700">
    <property type="term" value="F:DNA-binding transcription factor activity"/>
    <property type="evidence" value="ECO:0007669"/>
    <property type="project" value="InterPro"/>
</dbReference>
<comment type="subunit">
    <text evidence="2">Homotrimer.</text>
</comment>
<dbReference type="InterPro" id="IPR000232">
    <property type="entry name" value="HSF_DNA-bd"/>
</dbReference>
<dbReference type="AlphaFoldDB" id="A0A835HDX3"/>
<comment type="similarity">
    <text evidence="9">Belongs to the HSF family.</text>
</comment>
<dbReference type="SUPFAM" id="SSF46785">
    <property type="entry name" value="Winged helix' DNA-binding domain"/>
    <property type="match status" value="1"/>
</dbReference>
<dbReference type="Pfam" id="PF00447">
    <property type="entry name" value="HSF_DNA-bind"/>
    <property type="match status" value="1"/>
</dbReference>
<keyword evidence="4" id="KW-0805">Transcription regulation</keyword>
<comment type="caution">
    <text evidence="11">The sequence shown here is derived from an EMBL/GenBank/DDBJ whole genome shotgun (WGS) entry which is preliminary data.</text>
</comment>
<evidence type="ECO:0000256" key="2">
    <source>
        <dbReference type="ARBA" id="ARBA00011233"/>
    </source>
</evidence>
<evidence type="ECO:0000256" key="6">
    <source>
        <dbReference type="ARBA" id="ARBA00023125"/>
    </source>
</evidence>